<proteinExistence type="inferred from homology"/>
<evidence type="ECO:0000313" key="2">
    <source>
        <dbReference type="EMBL" id="CAB4570483.1"/>
    </source>
</evidence>
<gene>
    <name evidence="2" type="ORF">UFOPK1689_00634</name>
</gene>
<dbReference type="Pfam" id="PF01177">
    <property type="entry name" value="Asp_Glu_race"/>
    <property type="match status" value="1"/>
</dbReference>
<dbReference type="GO" id="GO:0047661">
    <property type="term" value="F:amino-acid racemase activity"/>
    <property type="evidence" value="ECO:0007669"/>
    <property type="project" value="InterPro"/>
</dbReference>
<dbReference type="InterPro" id="IPR015942">
    <property type="entry name" value="Asp/Glu/hydantoin_racemase"/>
</dbReference>
<dbReference type="AlphaFoldDB" id="A0A6J6E830"/>
<sequence length="214" mass="22920">MRVVAITPIHVTDEELARRQERYTRLAPAGLTVELRNLSTASPVALDLQSDVLSSDAALMDDMCHVKGDVADVVMPDCVLDPGFRPGSNDAIVGMLESVTAHLVAQGHKIGAVTRNETIGAELVRRIGEYGFADHFAGLEVLNLSFDAINDEELWHKALKVGVEKLAAKGATVVINGCSAVNVDQSQLSLEVVDPAELALKLILEQKSKALSSK</sequence>
<organism evidence="2">
    <name type="scientific">freshwater metagenome</name>
    <dbReference type="NCBI Taxonomy" id="449393"/>
    <lineage>
        <taxon>unclassified sequences</taxon>
        <taxon>metagenomes</taxon>
        <taxon>ecological metagenomes</taxon>
    </lineage>
</organism>
<dbReference type="InterPro" id="IPR053714">
    <property type="entry name" value="Iso_Racemase_Enz_sf"/>
</dbReference>
<comment type="similarity">
    <text evidence="1">Belongs to the HyuE racemase family.</text>
</comment>
<name>A0A6J6E830_9ZZZZ</name>
<protein>
    <submittedName>
        <fullName evidence="2">Unannotated protein</fullName>
    </submittedName>
</protein>
<evidence type="ECO:0000256" key="1">
    <source>
        <dbReference type="ARBA" id="ARBA00038414"/>
    </source>
</evidence>
<dbReference type="EMBL" id="CAEZTN010000014">
    <property type="protein sequence ID" value="CAB4570483.1"/>
    <property type="molecule type" value="Genomic_DNA"/>
</dbReference>
<accession>A0A6J6E830</accession>
<dbReference type="Gene3D" id="3.40.50.12500">
    <property type="match status" value="1"/>
</dbReference>
<reference evidence="2" key="1">
    <citation type="submission" date="2020-05" db="EMBL/GenBank/DDBJ databases">
        <authorList>
            <person name="Chiriac C."/>
            <person name="Salcher M."/>
            <person name="Ghai R."/>
            <person name="Kavagutti S V."/>
        </authorList>
    </citation>
    <scope>NUCLEOTIDE SEQUENCE</scope>
</reference>